<dbReference type="AlphaFoldDB" id="W0SI81"/>
<proteinExistence type="predicted"/>
<evidence type="ECO:0000313" key="1">
    <source>
        <dbReference type="EMBL" id="BAO30542.1"/>
    </source>
</evidence>
<name>W0SI81_9PROT</name>
<dbReference type="RefSeq" id="WP_041100021.1">
    <property type="nucleotide sequence ID" value="NZ_AP012547.1"/>
</dbReference>
<dbReference type="OrthoDB" id="8566293at2"/>
<dbReference type="KEGG" id="shd:SUTH_02763"/>
<dbReference type="EMBL" id="AP012547">
    <property type="protein sequence ID" value="BAO30542.1"/>
    <property type="molecule type" value="Genomic_DNA"/>
</dbReference>
<protein>
    <submittedName>
        <fullName evidence="1">Uncharacterized protein</fullName>
    </submittedName>
</protein>
<sequence length="62" mass="6823">MTLEKARQLLGTQVSFGGGYNRNGARLILADVAKEHGQAAADALIREFRLDEIFGFGKDKEQ</sequence>
<gene>
    <name evidence="1" type="ORF">SUTH_02763</name>
</gene>
<keyword evidence="2" id="KW-1185">Reference proteome</keyword>
<evidence type="ECO:0000313" key="2">
    <source>
        <dbReference type="Proteomes" id="UP000031637"/>
    </source>
</evidence>
<dbReference type="HOGENOM" id="CLU_2829919_0_0_4"/>
<dbReference type="Proteomes" id="UP000031637">
    <property type="component" value="Chromosome"/>
</dbReference>
<organism evidence="1 2">
    <name type="scientific">Sulfuritalea hydrogenivorans sk43H</name>
    <dbReference type="NCBI Taxonomy" id="1223802"/>
    <lineage>
        <taxon>Bacteria</taxon>
        <taxon>Pseudomonadati</taxon>
        <taxon>Pseudomonadota</taxon>
        <taxon>Betaproteobacteria</taxon>
        <taxon>Nitrosomonadales</taxon>
        <taxon>Sterolibacteriaceae</taxon>
        <taxon>Sulfuritalea</taxon>
    </lineage>
</organism>
<reference evidence="1 2" key="1">
    <citation type="journal article" date="2014" name="Syst. Appl. Microbiol.">
        <title>Complete genomes of freshwater sulfur oxidizers Sulfuricella denitrificans skB26 and Sulfuritalea hydrogenivorans sk43H: genetic insights into the sulfur oxidation pathway of betaproteobacteria.</title>
        <authorList>
            <person name="Watanabe T."/>
            <person name="Kojima H."/>
            <person name="Fukui M."/>
        </authorList>
    </citation>
    <scope>NUCLEOTIDE SEQUENCE [LARGE SCALE GENOMIC DNA]</scope>
    <source>
        <strain evidence="1">DSM22779</strain>
    </source>
</reference>
<accession>W0SI81</accession>
<dbReference type="STRING" id="1223802.SUTH_02763"/>